<proteinExistence type="inferred from homology"/>
<dbReference type="RefSeq" id="WP_072894243.1">
    <property type="nucleotide sequence ID" value="NZ_FQWZ01000002.1"/>
</dbReference>
<keyword evidence="6" id="KW-1185">Reference proteome</keyword>
<dbReference type="PANTHER" id="PTHR30469:SF38">
    <property type="entry name" value="HLYD FAMILY SECRETION PROTEIN"/>
    <property type="match status" value="1"/>
</dbReference>
<evidence type="ECO:0000259" key="4">
    <source>
        <dbReference type="Pfam" id="PF25989"/>
    </source>
</evidence>
<dbReference type="SUPFAM" id="SSF111369">
    <property type="entry name" value="HlyD-like secretion proteins"/>
    <property type="match status" value="1"/>
</dbReference>
<dbReference type="PANTHER" id="PTHR30469">
    <property type="entry name" value="MULTIDRUG RESISTANCE PROTEIN MDTA"/>
    <property type="match status" value="1"/>
</dbReference>
<feature type="signal peptide" evidence="3">
    <location>
        <begin position="1"/>
        <end position="22"/>
    </location>
</feature>
<feature type="domain" description="YknX-like C-terminal permuted SH3-like" evidence="4">
    <location>
        <begin position="276"/>
        <end position="344"/>
    </location>
</feature>
<feature type="chain" id="PRO_5012229055" evidence="3">
    <location>
        <begin position="23"/>
        <end position="364"/>
    </location>
</feature>
<dbReference type="STRING" id="490188.SAMN04488068_0745"/>
<gene>
    <name evidence="5" type="ORF">SAMN04488068_0745</name>
</gene>
<dbReference type="InterPro" id="IPR058637">
    <property type="entry name" value="YknX-like_C"/>
</dbReference>
<dbReference type="Gene3D" id="2.40.30.170">
    <property type="match status" value="1"/>
</dbReference>
<dbReference type="GO" id="GO:0015562">
    <property type="term" value="F:efflux transmembrane transporter activity"/>
    <property type="evidence" value="ECO:0007669"/>
    <property type="project" value="TreeGrafter"/>
</dbReference>
<dbReference type="Gene3D" id="1.10.287.470">
    <property type="entry name" value="Helix hairpin bin"/>
    <property type="match status" value="1"/>
</dbReference>
<dbReference type="Proteomes" id="UP000199758">
    <property type="component" value="Unassembled WGS sequence"/>
</dbReference>
<reference evidence="5 6" key="1">
    <citation type="submission" date="2016-11" db="EMBL/GenBank/DDBJ databases">
        <authorList>
            <person name="Jaros S."/>
            <person name="Januszkiewicz K."/>
            <person name="Wedrychowicz H."/>
        </authorList>
    </citation>
    <scope>NUCLEOTIDE SEQUENCE [LARGE SCALE GENOMIC DNA]</scope>
    <source>
        <strain evidence="5 6">CGMCC 1.7049</strain>
    </source>
</reference>
<evidence type="ECO:0000313" key="6">
    <source>
        <dbReference type="Proteomes" id="UP000199758"/>
    </source>
</evidence>
<dbReference type="Gene3D" id="2.40.50.100">
    <property type="match status" value="1"/>
</dbReference>
<evidence type="ECO:0000256" key="1">
    <source>
        <dbReference type="ARBA" id="ARBA00009477"/>
    </source>
</evidence>
<evidence type="ECO:0000313" key="5">
    <source>
        <dbReference type="EMBL" id="SHG60909.1"/>
    </source>
</evidence>
<sequence>MNRSIQFAIAALLATVVAQSAAQTRPPAAIQTARASLRELSPSISATGQVQSRSGADMAAGVGGPLDFVAEPGTRVVKDQVIARIDTGEIRLQRAEQAARVTRGELALKQAERELERLRASGNAVSRFQLDQVENTRDLARSDLDIAHAALRQTDDRLARADVRAPFAGVIAERVRREGEEVARGDAVARLQDTEHLELRLFLPLRHVRAIKPGSQVHVQLDDGRNVAGKVRAIVPVGDARSQSFETLIDLPPAEAELAVGRTLQVLLPLAAAQRVLAVPRDALVIRSEGLAVYVVRDGKVARVPVTTGAADGDWVAVQGALAAQDAVVVRGAETLHDGDPVNVIGELDTWKSGTAGRRGLSQP</sequence>
<dbReference type="Pfam" id="PF25989">
    <property type="entry name" value="YknX_C"/>
    <property type="match status" value="1"/>
</dbReference>
<dbReference type="InterPro" id="IPR006143">
    <property type="entry name" value="RND_pump_MFP"/>
</dbReference>
<protein>
    <submittedName>
        <fullName evidence="5">RND family efflux transporter, MFP subunit</fullName>
    </submittedName>
</protein>
<evidence type="ECO:0000256" key="2">
    <source>
        <dbReference type="SAM" id="Coils"/>
    </source>
</evidence>
<dbReference type="NCBIfam" id="TIGR01730">
    <property type="entry name" value="RND_mfp"/>
    <property type="match status" value="1"/>
</dbReference>
<evidence type="ECO:0000256" key="3">
    <source>
        <dbReference type="SAM" id="SignalP"/>
    </source>
</evidence>
<dbReference type="GO" id="GO:1990281">
    <property type="term" value="C:efflux pump complex"/>
    <property type="evidence" value="ECO:0007669"/>
    <property type="project" value="TreeGrafter"/>
</dbReference>
<name>A0A1M5L827_9GAMM</name>
<dbReference type="AlphaFoldDB" id="A0A1M5L827"/>
<feature type="coiled-coil region" evidence="2">
    <location>
        <begin position="92"/>
        <end position="121"/>
    </location>
</feature>
<accession>A0A1M5L827</accession>
<keyword evidence="2" id="KW-0175">Coiled coil</keyword>
<comment type="similarity">
    <text evidence="1">Belongs to the membrane fusion protein (MFP) (TC 8.A.1) family.</text>
</comment>
<dbReference type="Gene3D" id="2.40.420.20">
    <property type="match status" value="1"/>
</dbReference>
<dbReference type="EMBL" id="FQWZ01000002">
    <property type="protein sequence ID" value="SHG60909.1"/>
    <property type="molecule type" value="Genomic_DNA"/>
</dbReference>
<organism evidence="5 6">
    <name type="scientific">Hydrocarboniphaga daqingensis</name>
    <dbReference type="NCBI Taxonomy" id="490188"/>
    <lineage>
        <taxon>Bacteria</taxon>
        <taxon>Pseudomonadati</taxon>
        <taxon>Pseudomonadota</taxon>
        <taxon>Gammaproteobacteria</taxon>
        <taxon>Nevskiales</taxon>
        <taxon>Nevskiaceae</taxon>
        <taxon>Hydrocarboniphaga</taxon>
    </lineage>
</organism>
<keyword evidence="3" id="KW-0732">Signal</keyword>
<dbReference type="OrthoDB" id="9806939at2"/>